<sequence>MKNIVYLLLLLPIGICAQTKKDIEPKNESYITTDLFSPFYFQGNTNGFSNNGTPRWQIGYIKNLNTKTKIGIDIGYGNATNSVIQTFDSYSLWEIRPEYYHIINPNRKTLKYFSLELFYLNQNEEFENQSFFSEQNEYLTFDRADYNRQKIGLIPKFGMFVNLSNRIGLNWYTGIGLNYRINSYDNFVNLRTRQFDEEHFSPYYRKEGNKIGVEFTIGLKIYYRIKN</sequence>
<name>A0A1H4E1I9_9FLAO</name>
<protein>
    <recommendedName>
        <fullName evidence="3">Outer membrane protein beta-barrel domain-containing protein</fullName>
    </recommendedName>
</protein>
<keyword evidence="2" id="KW-1185">Reference proteome</keyword>
<reference evidence="1 2" key="1">
    <citation type="submission" date="2016-10" db="EMBL/GenBank/DDBJ databases">
        <authorList>
            <person name="de Groot N.N."/>
        </authorList>
    </citation>
    <scope>NUCLEOTIDE SEQUENCE [LARGE SCALE GENOMIC DNA]</scope>
    <source>
        <strain evidence="1 2">DSM 23581</strain>
    </source>
</reference>
<evidence type="ECO:0008006" key="3">
    <source>
        <dbReference type="Google" id="ProtNLM"/>
    </source>
</evidence>
<dbReference type="EMBL" id="FNQF01000024">
    <property type="protein sequence ID" value="SEA78903.1"/>
    <property type="molecule type" value="Genomic_DNA"/>
</dbReference>
<evidence type="ECO:0000313" key="1">
    <source>
        <dbReference type="EMBL" id="SEA78903.1"/>
    </source>
</evidence>
<organism evidence="1 2">
    <name type="scientific">Psychroflexus halocasei</name>
    <dbReference type="NCBI Taxonomy" id="908615"/>
    <lineage>
        <taxon>Bacteria</taxon>
        <taxon>Pseudomonadati</taxon>
        <taxon>Bacteroidota</taxon>
        <taxon>Flavobacteriia</taxon>
        <taxon>Flavobacteriales</taxon>
        <taxon>Flavobacteriaceae</taxon>
        <taxon>Psychroflexus</taxon>
    </lineage>
</organism>
<accession>A0A1H4E1I9</accession>
<evidence type="ECO:0000313" key="2">
    <source>
        <dbReference type="Proteomes" id="UP000198820"/>
    </source>
</evidence>
<dbReference type="AlphaFoldDB" id="A0A1H4E1I9"/>
<gene>
    <name evidence="1" type="ORF">SAMN05421540_1241</name>
</gene>
<dbReference type="RefSeq" id="WP_143521378.1">
    <property type="nucleotide sequence ID" value="NZ_FNQF01000024.1"/>
</dbReference>
<dbReference type="Proteomes" id="UP000198820">
    <property type="component" value="Unassembled WGS sequence"/>
</dbReference>
<proteinExistence type="predicted"/>